<feature type="non-terminal residue" evidence="1">
    <location>
        <position position="1"/>
    </location>
</feature>
<comment type="caution">
    <text evidence="1">The sequence shown here is derived from an EMBL/GenBank/DDBJ whole genome shotgun (WGS) entry which is preliminary data.</text>
</comment>
<organism evidence="1 2">
    <name type="scientific">Meganyctiphanes norvegica</name>
    <name type="common">Northern krill</name>
    <name type="synonym">Thysanopoda norvegica</name>
    <dbReference type="NCBI Taxonomy" id="48144"/>
    <lineage>
        <taxon>Eukaryota</taxon>
        <taxon>Metazoa</taxon>
        <taxon>Ecdysozoa</taxon>
        <taxon>Arthropoda</taxon>
        <taxon>Crustacea</taxon>
        <taxon>Multicrustacea</taxon>
        <taxon>Malacostraca</taxon>
        <taxon>Eumalacostraca</taxon>
        <taxon>Eucarida</taxon>
        <taxon>Euphausiacea</taxon>
        <taxon>Euphausiidae</taxon>
        <taxon>Meganyctiphanes</taxon>
    </lineage>
</organism>
<evidence type="ECO:0000313" key="2">
    <source>
        <dbReference type="Proteomes" id="UP001497623"/>
    </source>
</evidence>
<gene>
    <name evidence="1" type="ORF">MNOR_LOCUS29902</name>
</gene>
<name>A0AAV2RXR2_MEGNR</name>
<reference evidence="1 2" key="1">
    <citation type="submission" date="2024-05" db="EMBL/GenBank/DDBJ databases">
        <authorList>
            <person name="Wallberg A."/>
        </authorList>
    </citation>
    <scope>NUCLEOTIDE SEQUENCE [LARGE SCALE GENOMIC DNA]</scope>
</reference>
<dbReference type="AlphaFoldDB" id="A0AAV2RXR2"/>
<sequence>IQMHSLSWGVATQRLQCFKVHRIWISIQISLSLVNTLTFGLSSKCILFLGELPPKDCNVSRFIASGFLSKFPRPWSTSLTFGRLSTYVGIGRPYTFIVSGVLSDMFEVTSVFGSRVALSFEHLL</sequence>
<protein>
    <submittedName>
        <fullName evidence="1">Uncharacterized protein</fullName>
    </submittedName>
</protein>
<proteinExistence type="predicted"/>
<keyword evidence="2" id="KW-1185">Reference proteome</keyword>
<accession>A0AAV2RXR2</accession>
<dbReference type="Proteomes" id="UP001497623">
    <property type="component" value="Unassembled WGS sequence"/>
</dbReference>
<evidence type="ECO:0000313" key="1">
    <source>
        <dbReference type="EMBL" id="CAL4146675.1"/>
    </source>
</evidence>
<dbReference type="EMBL" id="CAXKWB010035542">
    <property type="protein sequence ID" value="CAL4146675.1"/>
    <property type="molecule type" value="Genomic_DNA"/>
</dbReference>